<evidence type="ECO:0000313" key="1">
    <source>
        <dbReference type="EMBL" id="ATB31577.1"/>
    </source>
</evidence>
<proteinExistence type="predicted"/>
<organism evidence="1 2">
    <name type="scientific">Melittangium boletus DSM 14713</name>
    <dbReference type="NCBI Taxonomy" id="1294270"/>
    <lineage>
        <taxon>Bacteria</taxon>
        <taxon>Pseudomonadati</taxon>
        <taxon>Myxococcota</taxon>
        <taxon>Myxococcia</taxon>
        <taxon>Myxococcales</taxon>
        <taxon>Cystobacterineae</taxon>
        <taxon>Archangiaceae</taxon>
        <taxon>Melittangium</taxon>
    </lineage>
</organism>
<sequence>MRSAKSHESQGRGRRLLGAKAWALLLGSGVACGPIPDVPEALDAPGLARQGLASDNGESFNGLAFNGLAFNGLAFNGLAFNGLSSAAFASWYDQNPALADNVMKYVTACALPAGQTRTYTDKQGVVRTWKGALGFAPDWGAGQPATVREQQLVSGCLAAHVNKFGRTVPISVRGRDGRGEPIATAPGELATFARREGCFFGNLFTQTGVFVGHDSSPLKPHESSVRACALETGRDACAPIARVGSCAAKCTPDPTGTYYTQCTHEGVTYAPVTTRIRPQDIYVCGDGVCQFTESAGIGLDTHHCTLDCGIL</sequence>
<dbReference type="KEGG" id="mbd:MEBOL_005040"/>
<reference evidence="1 2" key="1">
    <citation type="submission" date="2017-06" db="EMBL/GenBank/DDBJ databases">
        <authorList>
            <person name="Kim H.J."/>
            <person name="Triplett B.A."/>
        </authorList>
    </citation>
    <scope>NUCLEOTIDE SEQUENCE [LARGE SCALE GENOMIC DNA]</scope>
    <source>
        <strain evidence="1 2">DSM 14713</strain>
    </source>
</reference>
<gene>
    <name evidence="1" type="ORF">MEBOL_005040</name>
</gene>
<dbReference type="PROSITE" id="PS51257">
    <property type="entry name" value="PROKAR_LIPOPROTEIN"/>
    <property type="match status" value="1"/>
</dbReference>
<keyword evidence="2" id="KW-1185">Reference proteome</keyword>
<dbReference type="AlphaFoldDB" id="A0A250IK94"/>
<name>A0A250IK94_9BACT</name>
<protein>
    <recommendedName>
        <fullName evidence="3">Lipoprotein</fullName>
    </recommendedName>
</protein>
<evidence type="ECO:0008006" key="3">
    <source>
        <dbReference type="Google" id="ProtNLM"/>
    </source>
</evidence>
<dbReference type="EMBL" id="CP022163">
    <property type="protein sequence ID" value="ATB31577.1"/>
    <property type="molecule type" value="Genomic_DNA"/>
</dbReference>
<dbReference type="OrthoDB" id="5522160at2"/>
<dbReference type="Proteomes" id="UP000217289">
    <property type="component" value="Chromosome"/>
</dbReference>
<accession>A0A250IK94</accession>
<dbReference type="RefSeq" id="WP_095979888.1">
    <property type="nucleotide sequence ID" value="NZ_CP022163.1"/>
</dbReference>
<evidence type="ECO:0000313" key="2">
    <source>
        <dbReference type="Proteomes" id="UP000217289"/>
    </source>
</evidence>